<name>A0ABT6T545_9ACTN</name>
<evidence type="ECO:0000313" key="4">
    <source>
        <dbReference type="Proteomes" id="UP001237105"/>
    </source>
</evidence>
<evidence type="ECO:0000256" key="1">
    <source>
        <dbReference type="SAM" id="MobiDB-lite"/>
    </source>
</evidence>
<organism evidence="3 4">
    <name type="scientific">Streptomyces luteolus</name>
    <dbReference type="NCBI Taxonomy" id="3043615"/>
    <lineage>
        <taxon>Bacteria</taxon>
        <taxon>Bacillati</taxon>
        <taxon>Actinomycetota</taxon>
        <taxon>Actinomycetes</taxon>
        <taxon>Kitasatosporales</taxon>
        <taxon>Streptomycetaceae</taxon>
        <taxon>Streptomyces</taxon>
    </lineage>
</organism>
<feature type="signal peptide" evidence="2">
    <location>
        <begin position="1"/>
        <end position="26"/>
    </location>
</feature>
<evidence type="ECO:0000256" key="2">
    <source>
        <dbReference type="SAM" id="SignalP"/>
    </source>
</evidence>
<evidence type="ECO:0008006" key="5">
    <source>
        <dbReference type="Google" id="ProtNLM"/>
    </source>
</evidence>
<dbReference type="RefSeq" id="WP_282538852.1">
    <property type="nucleotide sequence ID" value="NZ_JASCIS010000046.1"/>
</dbReference>
<keyword evidence="4" id="KW-1185">Reference proteome</keyword>
<sequence>MAKKPPRTSGRTGRLLLVAATLTALAAVPAAAAVQTEPVPVQTEERSAAAPSHSGGPRNVAERVAHFYAAYVDVAYSADDLADDTAATELRKFYLTSELRSRLAKWEQQNEADGVLMAQNVPSAWKVTPGDSGMGHTWSTVRLTWGSGQDRTYTYIAVQSDLATRKISDIKSKY</sequence>
<keyword evidence="2" id="KW-0732">Signal</keyword>
<dbReference type="Proteomes" id="UP001237105">
    <property type="component" value="Unassembled WGS sequence"/>
</dbReference>
<feature type="region of interest" description="Disordered" evidence="1">
    <location>
        <begin position="33"/>
        <end position="57"/>
    </location>
</feature>
<proteinExistence type="predicted"/>
<gene>
    <name evidence="3" type="ORF">QIT00_31390</name>
</gene>
<dbReference type="Gene3D" id="3.10.450.50">
    <property type="match status" value="1"/>
</dbReference>
<dbReference type="EMBL" id="JASCIS010000046">
    <property type="protein sequence ID" value="MDI3422998.1"/>
    <property type="molecule type" value="Genomic_DNA"/>
</dbReference>
<protein>
    <recommendedName>
        <fullName evidence="5">Secreted protein</fullName>
    </recommendedName>
</protein>
<reference evidence="3 4" key="1">
    <citation type="submission" date="2023-05" db="EMBL/GenBank/DDBJ databases">
        <title>Draft genome sequence of Streptomyces sp. B-S-A12 isolated from a cave soil in Thailand.</title>
        <authorList>
            <person name="Chamroensaksri N."/>
            <person name="Muangham S."/>
        </authorList>
    </citation>
    <scope>NUCLEOTIDE SEQUENCE [LARGE SCALE GENOMIC DNA]</scope>
    <source>
        <strain evidence="3 4">B-S-A12</strain>
    </source>
</reference>
<comment type="caution">
    <text evidence="3">The sequence shown here is derived from an EMBL/GenBank/DDBJ whole genome shotgun (WGS) entry which is preliminary data.</text>
</comment>
<accession>A0ABT6T545</accession>
<feature type="chain" id="PRO_5046115631" description="Secreted protein" evidence="2">
    <location>
        <begin position="27"/>
        <end position="174"/>
    </location>
</feature>
<evidence type="ECO:0000313" key="3">
    <source>
        <dbReference type="EMBL" id="MDI3422998.1"/>
    </source>
</evidence>